<dbReference type="PROSITE" id="PS50937">
    <property type="entry name" value="HTH_MERR_2"/>
    <property type="match status" value="1"/>
</dbReference>
<dbReference type="GO" id="GO:0003677">
    <property type="term" value="F:DNA binding"/>
    <property type="evidence" value="ECO:0007669"/>
    <property type="project" value="UniProtKB-KW"/>
</dbReference>
<dbReference type="PANTHER" id="PTHR30204:SF69">
    <property type="entry name" value="MERR-FAMILY TRANSCRIPTIONAL REGULATOR"/>
    <property type="match status" value="1"/>
</dbReference>
<dbReference type="HOGENOM" id="CLU_060077_0_5_9"/>
<dbReference type="PROSITE" id="PS00552">
    <property type="entry name" value="HTH_MERR_1"/>
    <property type="match status" value="1"/>
</dbReference>
<organism evidence="6 7">
    <name type="scientific">Oceanobacillus iheyensis (strain DSM 14371 / CIP 107618 / JCM 11309 / KCTC 3954 / HTE831)</name>
    <dbReference type="NCBI Taxonomy" id="221109"/>
    <lineage>
        <taxon>Bacteria</taxon>
        <taxon>Bacillati</taxon>
        <taxon>Bacillota</taxon>
        <taxon>Bacilli</taxon>
        <taxon>Bacillales</taxon>
        <taxon>Bacillaceae</taxon>
        <taxon>Oceanobacillus</taxon>
    </lineage>
</organism>
<dbReference type="KEGG" id="oih:OB3318"/>
<gene>
    <name evidence="6" type="ordered locus">OB3318</name>
</gene>
<dbReference type="PANTHER" id="PTHR30204">
    <property type="entry name" value="REDOX-CYCLING DRUG-SENSING TRANSCRIPTIONAL ACTIVATOR SOXR"/>
    <property type="match status" value="1"/>
</dbReference>
<evidence type="ECO:0000259" key="5">
    <source>
        <dbReference type="PROSITE" id="PS50937"/>
    </source>
</evidence>
<keyword evidence="3" id="KW-0238">DNA-binding</keyword>
<dbReference type="AlphaFoldDB" id="Q8ELB3"/>
<dbReference type="Proteomes" id="UP000000822">
    <property type="component" value="Chromosome"/>
</dbReference>
<evidence type="ECO:0000256" key="3">
    <source>
        <dbReference type="ARBA" id="ARBA00023125"/>
    </source>
</evidence>
<dbReference type="GO" id="GO:0003700">
    <property type="term" value="F:DNA-binding transcription factor activity"/>
    <property type="evidence" value="ECO:0007669"/>
    <property type="project" value="InterPro"/>
</dbReference>
<dbReference type="PhylomeDB" id="Q8ELB3"/>
<dbReference type="Pfam" id="PF13411">
    <property type="entry name" value="MerR_1"/>
    <property type="match status" value="1"/>
</dbReference>
<dbReference type="Gene3D" id="1.10.1660.10">
    <property type="match status" value="1"/>
</dbReference>
<accession>Q8ELB3</accession>
<dbReference type="SUPFAM" id="SSF46955">
    <property type="entry name" value="Putative DNA-binding domain"/>
    <property type="match status" value="1"/>
</dbReference>
<dbReference type="CDD" id="cd01106">
    <property type="entry name" value="HTH_TipAL-Mta"/>
    <property type="match status" value="1"/>
</dbReference>
<dbReference type="SMART" id="SM00422">
    <property type="entry name" value="HTH_MERR"/>
    <property type="match status" value="1"/>
</dbReference>
<sequence>MNFYSTGEVAKMLGVSVRSLRYYDQIGLISPNKKDEYGKRFYSDDDIVTLKKITILKMSNLSLDNIKKILSEITIEQLLYVHRDYLQQKIEELHASVHHTTALLHSMKLEGDLKWEQLIPLIQEAQTKHPTDADWNQFLDDQEQETLKEKLPKLEQDGPQVKQWINLIRRIELCLKRGDTPASEEGQIIAEDTLILSDELFAGNEELGEKFFEIRKSPEKSQEMNLYPVKEEVMHFLEAAIHVFTTNESKQRGTTVS</sequence>
<name>Q8ELB3_OCEIH</name>
<proteinExistence type="predicted"/>
<evidence type="ECO:0000313" key="7">
    <source>
        <dbReference type="Proteomes" id="UP000000822"/>
    </source>
</evidence>
<dbReference type="STRING" id="221109.gene:10735570"/>
<dbReference type="OrthoDB" id="1894615at2"/>
<keyword evidence="1" id="KW-0678">Repressor</keyword>
<dbReference type="EMBL" id="BA000028">
    <property type="protein sequence ID" value="BAC15274.1"/>
    <property type="molecule type" value="Genomic_DNA"/>
</dbReference>
<reference evidence="6 7" key="1">
    <citation type="journal article" date="2001" name="FEMS Microbiol. Lett.">
        <title>Oceanobacillus iheyensis gen. nov., sp. nov., a deep-sea extremely halotolerant and alkaliphilic species isolated from a depth of 1050 m on the Iheya Ridge.</title>
        <authorList>
            <person name="Lu J."/>
            <person name="Nogi Y."/>
            <person name="Takami H."/>
        </authorList>
    </citation>
    <scope>NUCLEOTIDE SEQUENCE [LARGE SCALE GENOMIC DNA]</scope>
    <source>
        <strain evidence="7">DSM 14371 / CIP 107618 / JCM 11309 / KCTC 3954 / HTE831</strain>
    </source>
</reference>
<protein>
    <submittedName>
        <fullName evidence="6">Transcriptional regulator (MerR family)</fullName>
    </submittedName>
</protein>
<keyword evidence="7" id="KW-1185">Reference proteome</keyword>
<keyword evidence="2" id="KW-0805">Transcription regulation</keyword>
<keyword evidence="4" id="KW-0804">Transcription</keyword>
<dbReference type="eggNOG" id="COG0789">
    <property type="taxonomic scope" value="Bacteria"/>
</dbReference>
<evidence type="ECO:0000256" key="2">
    <source>
        <dbReference type="ARBA" id="ARBA00023015"/>
    </source>
</evidence>
<dbReference type="RefSeq" id="WP_011067714.1">
    <property type="nucleotide sequence ID" value="NC_004193.1"/>
</dbReference>
<evidence type="ECO:0000256" key="1">
    <source>
        <dbReference type="ARBA" id="ARBA00022491"/>
    </source>
</evidence>
<evidence type="ECO:0000256" key="4">
    <source>
        <dbReference type="ARBA" id="ARBA00023163"/>
    </source>
</evidence>
<dbReference type="InterPro" id="IPR009061">
    <property type="entry name" value="DNA-bd_dom_put_sf"/>
</dbReference>
<feature type="domain" description="HTH merR-type" evidence="5">
    <location>
        <begin position="1"/>
        <end position="72"/>
    </location>
</feature>
<evidence type="ECO:0000313" key="6">
    <source>
        <dbReference type="EMBL" id="BAC15274.1"/>
    </source>
</evidence>
<dbReference type="InterPro" id="IPR047057">
    <property type="entry name" value="MerR_fam"/>
</dbReference>
<dbReference type="InterPro" id="IPR000551">
    <property type="entry name" value="MerR-type_HTH_dom"/>
</dbReference>
<reference evidence="6 7" key="2">
    <citation type="journal article" date="2002" name="Nucleic Acids Res.">
        <title>Genome sequence of Oceanobacillus iheyensis isolated from the Iheya Ridge and its unexpected adaptive capabilities to extreme environments.</title>
        <authorList>
            <person name="Takami H."/>
            <person name="Takaki Y."/>
            <person name="Uchiyama I."/>
        </authorList>
    </citation>
    <scope>NUCLEOTIDE SEQUENCE [LARGE SCALE GENOMIC DNA]</scope>
    <source>
        <strain evidence="7">DSM 14371 / CIP 107618 / JCM 11309 / KCTC 3954 / HTE831</strain>
    </source>
</reference>